<reference evidence="5" key="1">
    <citation type="journal article" date="2020" name="Fungal Divers.">
        <title>Resolving the Mortierellaceae phylogeny through synthesis of multi-gene phylogenetics and phylogenomics.</title>
        <authorList>
            <person name="Vandepol N."/>
            <person name="Liber J."/>
            <person name="Desiro A."/>
            <person name="Na H."/>
            <person name="Kennedy M."/>
            <person name="Barry K."/>
            <person name="Grigoriev I.V."/>
            <person name="Miller A.N."/>
            <person name="O'Donnell K."/>
            <person name="Stajich J.E."/>
            <person name="Bonito G."/>
        </authorList>
    </citation>
    <scope>NUCLEOTIDE SEQUENCE</scope>
    <source>
        <strain evidence="5">NVP60</strain>
    </source>
</reference>
<feature type="compositionally biased region" description="Basic and acidic residues" evidence="3">
    <location>
        <begin position="1365"/>
        <end position="1375"/>
    </location>
</feature>
<evidence type="ECO:0008006" key="7">
    <source>
        <dbReference type="Google" id="ProtNLM"/>
    </source>
</evidence>
<feature type="transmembrane region" description="Helical" evidence="4">
    <location>
        <begin position="1150"/>
        <end position="1171"/>
    </location>
</feature>
<dbReference type="OrthoDB" id="2433234at2759"/>
<keyword evidence="2" id="KW-0175">Coiled coil</keyword>
<dbReference type="Proteomes" id="UP000823405">
    <property type="component" value="Unassembled WGS sequence"/>
</dbReference>
<dbReference type="PANTHER" id="PTHR10582:SF2">
    <property type="entry name" value="INACTIVE"/>
    <property type="match status" value="1"/>
</dbReference>
<feature type="transmembrane region" description="Helical" evidence="4">
    <location>
        <begin position="1221"/>
        <end position="1248"/>
    </location>
</feature>
<comment type="caution">
    <text evidence="5">The sequence shown here is derived from an EMBL/GenBank/DDBJ whole genome shotgun (WGS) entry which is preliminary data.</text>
</comment>
<feature type="compositionally biased region" description="Low complexity" evidence="3">
    <location>
        <begin position="1385"/>
        <end position="1400"/>
    </location>
</feature>
<feature type="transmembrane region" description="Helical" evidence="4">
    <location>
        <begin position="1114"/>
        <end position="1130"/>
    </location>
</feature>
<protein>
    <recommendedName>
        <fullName evidence="7">Ion transport domain-containing protein</fullName>
    </recommendedName>
</protein>
<accession>A0A9P6R4Z0</accession>
<evidence type="ECO:0000256" key="4">
    <source>
        <dbReference type="SAM" id="Phobius"/>
    </source>
</evidence>
<sequence length="1503" mass="170018">MWTNKGSLNDVPKGWYWVVFCVSLDGLALDQISTMSFDVQRGNAVNRFATATTTCLTRLSTDEIQFSLKERDYVLYGEESPQQYIMVDRSPNGELEKPTATTIRSYGLSDNADFAVTLHLRDVISFINAPEITIEASDGDIVPTNATNDTPGVRAVISVWDLKPLNNAIDDDLRARRRWEPIQYSIPCAEIDISLPDDLALPDVWEHSRASVSISTNGTKVAVCGIDKLYGHLPFTAFDCNPPTNTDRIGESRTLICNPPCKELETFSGCGGFHRINTNDFKPSNDDNERFITFNGSVLEVYEIKTSEWIRLQRITLAQNFGTYRLLSDGFVQGLRGRYFAWPGVSGIVSLWDISKGKLVRNIIVDIDPSAVHAVFSPDGSKLANLMNQSVHIYESATGILISVRNTGSMFGHSPDVALGNEFFDIRDDSRTSHESTKVRSVVRIRDMQVVGSYELHRDYRIMGHLLSITTIASYKRQLPDSNLSISTKGSVLNIRRMAGIGTPREEPVCTTTPCDPETARIYDFIDKMSTTYPSTAGEVFVATCFQELRNGCWVMMLKITLKDGPIDTPTSFPKSMVLPLGDSSAEIRGFYLPEPSKLVIFAEGYMKIWTLSTTATHICQLDYIWDTLTYQPERAQSFCHRSLLVARSCKYGNSMRFRLGKPVWYDNDMIVEGNPTSTEYDILTVPPNLEVETVDTTEAQRLEYGIISVVYTYRYGDCSCKKDIIRYLLAYIRPSAINPTSCLIPLCRAWSKKNRDALLPLVSELLSGDNPTWIPEPCSTGMTDPLATLLDIAKYKRSVIELVRVLIDYLISHAGRTNNMVFLLPLFKSMPNIMDMYPEDAREYLGRIAYIPANHPAYIWENHVTCQNVTPFRPPLLALARRIRISKADTMQQEVSNTIMQFKLRVGRNGGDHEDNLEKPIFVATFDAIWIRKDVNAGSRNRRIEGGRHDKHDNTIDAIDDILVAKMTWWKVPFQVFWIKIFIRPPAAIQCHNLKLAFLDNPATDALITFKWETVGYPYWCARFFCQVVYYTLTLAAALMQVYHPEPSKLYRVFIAIITMGAFFITLQILQAIQDWRRYFSFGDVVAFGVPMLAGVQQVLLIHTHDTGRNNRILSFSVLVSFLHLLLELRISRSVCKVLTIIQQAVVEIWIFLGIFAGCLVAFTITLLHLRRSCAHEGCMKDDTEYPKHFISALSTTYFFLGGRYDGVAHELDSTDDWSFHLVLSIFLLTTTILLLNVLIALINVAFVKGNDSWRLAWIKARLRYIESAENLSHQIPGFRETYDWFPNQIYFTATAKEMEDYLEKHPPSASLRHTSRTSGEVGGTDILSPFGTYRGPVQPSETDSVGAGVGKDQAQVISGQGTKNDRRYFDVRQRNTILKTRQRLSNSPGSFSSRPRPSNLLEERQTKGSDVENGEDDRDHREAKDDFEKESNPSIISGILQRLDRRMEDVLLQTQEAQRQAQESERQAELNRQQIQALTELLVQFTKPPTSSSTAALPSYL</sequence>
<keyword evidence="1" id="KW-0677">Repeat</keyword>
<keyword evidence="4" id="KW-0812">Transmembrane</keyword>
<feature type="transmembrane region" description="Helical" evidence="4">
    <location>
        <begin position="1018"/>
        <end position="1040"/>
    </location>
</feature>
<dbReference type="PANTHER" id="PTHR10582">
    <property type="entry name" value="TRANSIENT RECEPTOR POTENTIAL ION CHANNEL PROTEIN"/>
    <property type="match status" value="1"/>
</dbReference>
<gene>
    <name evidence="5" type="ORF">BGZ97_011005</name>
</gene>
<feature type="transmembrane region" description="Helical" evidence="4">
    <location>
        <begin position="1052"/>
        <end position="1074"/>
    </location>
</feature>
<evidence type="ECO:0000256" key="3">
    <source>
        <dbReference type="SAM" id="MobiDB-lite"/>
    </source>
</evidence>
<evidence type="ECO:0000256" key="2">
    <source>
        <dbReference type="SAM" id="Coils"/>
    </source>
</evidence>
<feature type="transmembrane region" description="Helical" evidence="4">
    <location>
        <begin position="1080"/>
        <end position="1102"/>
    </location>
</feature>
<feature type="compositionally biased region" description="Basic and acidic residues" evidence="3">
    <location>
        <begin position="1419"/>
        <end position="1433"/>
    </location>
</feature>
<keyword evidence="4" id="KW-0472">Membrane</keyword>
<keyword evidence="4" id="KW-1133">Transmembrane helix</keyword>
<dbReference type="GO" id="GO:0098703">
    <property type="term" value="P:calcium ion import across plasma membrane"/>
    <property type="evidence" value="ECO:0007669"/>
    <property type="project" value="TreeGrafter"/>
</dbReference>
<feature type="transmembrane region" description="Helical" evidence="4">
    <location>
        <begin position="1191"/>
        <end position="1209"/>
    </location>
</feature>
<feature type="coiled-coil region" evidence="2">
    <location>
        <begin position="1442"/>
        <end position="1483"/>
    </location>
</feature>
<dbReference type="GO" id="GO:0005216">
    <property type="term" value="F:monoatomic ion channel activity"/>
    <property type="evidence" value="ECO:0007669"/>
    <property type="project" value="InterPro"/>
</dbReference>
<name>A0A9P6R4Z0_9FUNG</name>
<dbReference type="EMBL" id="JAAAIN010000598">
    <property type="protein sequence ID" value="KAG0312609.1"/>
    <property type="molecule type" value="Genomic_DNA"/>
</dbReference>
<dbReference type="GO" id="GO:0005886">
    <property type="term" value="C:plasma membrane"/>
    <property type="evidence" value="ECO:0007669"/>
    <property type="project" value="TreeGrafter"/>
</dbReference>
<dbReference type="InterPro" id="IPR011048">
    <property type="entry name" value="Haem_d1_sf"/>
</dbReference>
<feature type="region of interest" description="Disordered" evidence="3">
    <location>
        <begin position="1308"/>
        <end position="1437"/>
    </location>
</feature>
<keyword evidence="6" id="KW-1185">Reference proteome</keyword>
<evidence type="ECO:0000256" key="1">
    <source>
        <dbReference type="ARBA" id="ARBA00022737"/>
    </source>
</evidence>
<evidence type="ECO:0000313" key="6">
    <source>
        <dbReference type="Proteomes" id="UP000823405"/>
    </source>
</evidence>
<evidence type="ECO:0000313" key="5">
    <source>
        <dbReference type="EMBL" id="KAG0312609.1"/>
    </source>
</evidence>
<dbReference type="SUPFAM" id="SSF51004">
    <property type="entry name" value="C-terminal (heme d1) domain of cytochrome cd1-nitrite reductase"/>
    <property type="match status" value="1"/>
</dbReference>
<proteinExistence type="predicted"/>
<feature type="compositionally biased region" description="Basic and acidic residues" evidence="3">
    <location>
        <begin position="1403"/>
        <end position="1412"/>
    </location>
</feature>
<organism evidence="5 6">
    <name type="scientific">Linnemannia gamsii</name>
    <dbReference type="NCBI Taxonomy" id="64522"/>
    <lineage>
        <taxon>Eukaryota</taxon>
        <taxon>Fungi</taxon>
        <taxon>Fungi incertae sedis</taxon>
        <taxon>Mucoromycota</taxon>
        <taxon>Mortierellomycotina</taxon>
        <taxon>Mortierellomycetes</taxon>
        <taxon>Mortierellales</taxon>
        <taxon>Mortierellaceae</taxon>
        <taxon>Linnemannia</taxon>
    </lineage>
</organism>
<dbReference type="InterPro" id="IPR024862">
    <property type="entry name" value="TRPV"/>
</dbReference>